<name>A0ABQ0AJ44_9RHOB</name>
<dbReference type="InterPro" id="IPR032710">
    <property type="entry name" value="NTF2-like_dom_sf"/>
</dbReference>
<dbReference type="Proteomes" id="UP001441944">
    <property type="component" value="Unassembled WGS sequence"/>
</dbReference>
<reference evidence="1 2" key="1">
    <citation type="submission" date="2024-04" db="EMBL/GenBank/DDBJ databases">
        <title>Draft genome sequence of Pseudophaeobacter arcticus NBRC 116598.</title>
        <authorList>
            <person name="Miyakawa T."/>
            <person name="Kusuya Y."/>
            <person name="Miura T."/>
        </authorList>
    </citation>
    <scope>NUCLEOTIDE SEQUENCE [LARGE SCALE GENOMIC DNA]</scope>
    <source>
        <strain evidence="1 2">SU-CL00105</strain>
    </source>
</reference>
<protein>
    <submittedName>
        <fullName evidence="1">Uncharacterized protein</fullName>
    </submittedName>
</protein>
<gene>
    <name evidence="1" type="ORF">NBRC116598_13360</name>
</gene>
<dbReference type="EMBL" id="BAABWU010000003">
    <property type="protein sequence ID" value="GAA6195892.1"/>
    <property type="molecule type" value="Genomic_DNA"/>
</dbReference>
<keyword evidence="2" id="KW-1185">Reference proteome</keyword>
<proteinExistence type="predicted"/>
<sequence>MTTCLHTLFLAWAAPSPEQRAAITDAAIGPNFYSSNPNAPDPVLGRQAYLGHIAQMSATLPGATAAGCIASVHNGHLRAILDFVKAGQRMLRDQSFVELAQHRLLRVIGFSGMGEPD</sequence>
<evidence type="ECO:0000313" key="2">
    <source>
        <dbReference type="Proteomes" id="UP001441944"/>
    </source>
</evidence>
<dbReference type="RefSeq" id="WP_353398170.1">
    <property type="nucleotide sequence ID" value="NZ_BAABWU010000003.1"/>
</dbReference>
<organism evidence="1 2">
    <name type="scientific">Pseudophaeobacter arcticus</name>
    <dbReference type="NCBI Taxonomy" id="385492"/>
    <lineage>
        <taxon>Bacteria</taxon>
        <taxon>Pseudomonadati</taxon>
        <taxon>Pseudomonadota</taxon>
        <taxon>Alphaproteobacteria</taxon>
        <taxon>Rhodobacterales</taxon>
        <taxon>Paracoccaceae</taxon>
        <taxon>Pseudophaeobacter</taxon>
    </lineage>
</organism>
<dbReference type="SUPFAM" id="SSF54427">
    <property type="entry name" value="NTF2-like"/>
    <property type="match status" value="1"/>
</dbReference>
<comment type="caution">
    <text evidence="1">The sequence shown here is derived from an EMBL/GenBank/DDBJ whole genome shotgun (WGS) entry which is preliminary data.</text>
</comment>
<accession>A0ABQ0AJ44</accession>
<dbReference type="Gene3D" id="3.10.450.50">
    <property type="match status" value="1"/>
</dbReference>
<evidence type="ECO:0000313" key="1">
    <source>
        <dbReference type="EMBL" id="GAA6195892.1"/>
    </source>
</evidence>